<dbReference type="Proteomes" id="UP000436088">
    <property type="component" value="Unassembled WGS sequence"/>
</dbReference>
<dbReference type="GO" id="GO:0010089">
    <property type="term" value="P:xylem development"/>
    <property type="evidence" value="ECO:0007669"/>
    <property type="project" value="InterPro"/>
</dbReference>
<dbReference type="EMBL" id="VEPZ02000209">
    <property type="protein sequence ID" value="KAE8730038.1"/>
    <property type="molecule type" value="Genomic_DNA"/>
</dbReference>
<keyword evidence="3" id="KW-1185">Reference proteome</keyword>
<dbReference type="GO" id="GO:0003677">
    <property type="term" value="F:DNA binding"/>
    <property type="evidence" value="ECO:0007669"/>
    <property type="project" value="UniProtKB-KW"/>
</dbReference>
<evidence type="ECO:0000256" key="1">
    <source>
        <dbReference type="SAM" id="MobiDB-lite"/>
    </source>
</evidence>
<sequence>MENNSITSSIHKSIASKGTTTTKESAEESGWTAYFEDFSNNNHSHQPKTYSPGFSCGSSLISDAATTAVVARKKSHDDHHVLAFPSTVPSKLRFKKTGTKRICEDDSLEDTASSPVNTPQDRSNFKSNDMNPRKREEDQMHSSLVKEINGSENYSKNQIEEEKKMRTDIGMKKRWLVDPGFDFKNIGGTGLEGLVTSLDDMFDFNSLCDQHLRPLWIE</sequence>
<dbReference type="InterPro" id="IPR039280">
    <property type="entry name" value="VUP"/>
</dbReference>
<feature type="compositionally biased region" description="Polar residues" evidence="1">
    <location>
        <begin position="110"/>
        <end position="130"/>
    </location>
</feature>
<feature type="compositionally biased region" description="Polar residues" evidence="1">
    <location>
        <begin position="1"/>
        <end position="23"/>
    </location>
</feature>
<keyword evidence="2" id="KW-0371">Homeobox</keyword>
<dbReference type="AlphaFoldDB" id="A0A6A3CS76"/>
<feature type="region of interest" description="Disordered" evidence="1">
    <location>
        <begin position="105"/>
        <end position="141"/>
    </location>
</feature>
<keyword evidence="2" id="KW-0238">DNA-binding</keyword>
<organism evidence="2 3">
    <name type="scientific">Hibiscus syriacus</name>
    <name type="common">Rose of Sharon</name>
    <dbReference type="NCBI Taxonomy" id="106335"/>
    <lineage>
        <taxon>Eukaryota</taxon>
        <taxon>Viridiplantae</taxon>
        <taxon>Streptophyta</taxon>
        <taxon>Embryophyta</taxon>
        <taxon>Tracheophyta</taxon>
        <taxon>Spermatophyta</taxon>
        <taxon>Magnoliopsida</taxon>
        <taxon>eudicotyledons</taxon>
        <taxon>Gunneridae</taxon>
        <taxon>Pentapetalae</taxon>
        <taxon>rosids</taxon>
        <taxon>malvids</taxon>
        <taxon>Malvales</taxon>
        <taxon>Malvaceae</taxon>
        <taxon>Malvoideae</taxon>
        <taxon>Hibiscus</taxon>
    </lineage>
</organism>
<protein>
    <submittedName>
        <fullName evidence="2">Homeodomain GLABROUS 2 isoform 1</fullName>
    </submittedName>
</protein>
<evidence type="ECO:0000313" key="3">
    <source>
        <dbReference type="Proteomes" id="UP000436088"/>
    </source>
</evidence>
<dbReference type="PANTHER" id="PTHR33974">
    <property type="entry name" value="VASCULAR-RELATED UNKNOWN PROTEIN 1-RELATED"/>
    <property type="match status" value="1"/>
</dbReference>
<accession>A0A6A3CS76</accession>
<proteinExistence type="predicted"/>
<feature type="compositionally biased region" description="Basic and acidic residues" evidence="1">
    <location>
        <begin position="131"/>
        <end position="140"/>
    </location>
</feature>
<comment type="caution">
    <text evidence="2">The sequence shown here is derived from an EMBL/GenBank/DDBJ whole genome shotgun (WGS) entry which is preliminary data.</text>
</comment>
<evidence type="ECO:0000313" key="2">
    <source>
        <dbReference type="EMBL" id="KAE8730038.1"/>
    </source>
</evidence>
<dbReference type="PANTHER" id="PTHR33974:SF2">
    <property type="entry name" value="VASCULAR-RELATED UNKNOWN PROTEIN 1"/>
    <property type="match status" value="1"/>
</dbReference>
<feature type="region of interest" description="Disordered" evidence="1">
    <location>
        <begin position="1"/>
        <end position="26"/>
    </location>
</feature>
<name>A0A6A3CS76_HIBSY</name>
<gene>
    <name evidence="2" type="ORF">F3Y22_tig00003041pilonHSYRG00633</name>
</gene>
<reference evidence="2" key="1">
    <citation type="submission" date="2019-09" db="EMBL/GenBank/DDBJ databases">
        <title>Draft genome information of white flower Hibiscus syriacus.</title>
        <authorList>
            <person name="Kim Y.-M."/>
        </authorList>
    </citation>
    <scope>NUCLEOTIDE SEQUENCE [LARGE SCALE GENOMIC DNA]</scope>
    <source>
        <strain evidence="2">YM2019G1</strain>
    </source>
</reference>